<evidence type="ECO:0000256" key="4">
    <source>
        <dbReference type="ARBA" id="ARBA00023002"/>
    </source>
</evidence>
<dbReference type="GO" id="GO:0031418">
    <property type="term" value="F:L-ascorbic acid binding"/>
    <property type="evidence" value="ECO:0007669"/>
    <property type="project" value="UniProtKB-KW"/>
</dbReference>
<dbReference type="STRING" id="1209962.L0P9T1"/>
<dbReference type="SMART" id="SM00702">
    <property type="entry name" value="P4Hc"/>
    <property type="match status" value="1"/>
</dbReference>
<dbReference type="Pfam" id="PF13661">
    <property type="entry name" value="2OG-FeII_Oxy_4"/>
    <property type="match status" value="1"/>
</dbReference>
<evidence type="ECO:0000259" key="5">
    <source>
        <dbReference type="SMART" id="SM00702"/>
    </source>
</evidence>
<dbReference type="PANTHER" id="PTHR12117">
    <property type="entry name" value="HISTONE ACETYLTRANSFERASE COMPLEX"/>
    <property type="match status" value="1"/>
</dbReference>
<accession>L0P9T1</accession>
<evidence type="ECO:0000256" key="1">
    <source>
        <dbReference type="ARBA" id="ARBA00001961"/>
    </source>
</evidence>
<dbReference type="GO" id="GO:0031543">
    <property type="term" value="F:peptidyl-proline dioxygenase activity"/>
    <property type="evidence" value="ECO:0007669"/>
    <property type="project" value="TreeGrafter"/>
</dbReference>
<dbReference type="Gene3D" id="2.60.120.620">
    <property type="entry name" value="q2cbj1_9rhob like domain"/>
    <property type="match status" value="1"/>
</dbReference>
<dbReference type="InterPro" id="IPR039558">
    <property type="entry name" value="TPA1/OFD1_N"/>
</dbReference>
<dbReference type="VEuPathDB" id="FungiDB:PNEJI1_002690"/>
<comment type="caution">
    <text evidence="6">The sequence shown here is derived from an EMBL/GenBank/DDBJ whole genome shotgun (WGS) entry which is preliminary data.</text>
</comment>
<proteinExistence type="predicted"/>
<dbReference type="InterPro" id="IPR043044">
    <property type="entry name" value="TPA1/Ofd1_C"/>
</dbReference>
<name>L0P9T1_PNEJI</name>
<dbReference type="GO" id="GO:0005506">
    <property type="term" value="F:iron ion binding"/>
    <property type="evidence" value="ECO:0007669"/>
    <property type="project" value="InterPro"/>
</dbReference>
<evidence type="ECO:0000313" key="6">
    <source>
        <dbReference type="EMBL" id="CCJ29166.1"/>
    </source>
</evidence>
<gene>
    <name evidence="6" type="ORF">PNEJI1_002690</name>
</gene>
<dbReference type="InParanoid" id="L0P9T1"/>
<sequence>MQIILIRRVLLTNRKLTENTRLDSNLVFTRDLRSPRILKDVSDAYHSSFPYKHCVLEGWISDNVLRNVRHEILENLVFFEKETDIYKVFQTGDLANLSGLEKDERKRLFSLSSLKDALYSDEFRRFLSSVTGCGPLSASMIEGMESDSRQGCHLLGHDDVIGTRSVSFILYLVDPDQPWLPLDGGALRLYSTLCPSFPDSQHEKAIFPAWNQLCFFQVVPGFSFHDVEEVYSEKWRLSISGWFHKPQPGEEGWLSSQGDFKDMAISTLRSLHSDSQGVDQPLIKPIICTFDLDKLTGKLSEDDLFYLKKWINPEYLEHSKMVQLKEAFMEHSMVDLSNFLEPGFAGRVKQWIFDLENAECPQMLQDVETPWKMAKPMHKHRYLYIDCDATASDTPFGLLLHDLLIHPSFYRWLSIWTTLIPHSVFALGRRFRPGMDYTLATPYTLEQPMLNLTLSLTPLGHWGNGEKGGYEVYMEEDKDADASVYRASDDSVLVSHLPTWNTFHIVLRDQGVLRFVKYISKSVCASRWDLVADIDLSNISFS</sequence>
<dbReference type="Pfam" id="PF10637">
    <property type="entry name" value="Ofd1_CTDD"/>
    <property type="match status" value="1"/>
</dbReference>
<dbReference type="Gene3D" id="3.60.130.20">
    <property type="entry name" value="Oxoglutarate/iron-dependent oxygenase, C-terminal degradation domain"/>
    <property type="match status" value="1"/>
</dbReference>
<dbReference type="InterPro" id="IPR019601">
    <property type="entry name" value="Oxoglutarate/Fe-dep_Oase_C"/>
</dbReference>
<keyword evidence="3" id="KW-0223">Dioxygenase</keyword>
<organism evidence="7">
    <name type="scientific">Pneumocystis jirovecii</name>
    <name type="common">Human pneumocystis pneumonia agent</name>
    <dbReference type="NCBI Taxonomy" id="42068"/>
    <lineage>
        <taxon>Eukaryota</taxon>
        <taxon>Fungi</taxon>
        <taxon>Dikarya</taxon>
        <taxon>Ascomycota</taxon>
        <taxon>Taphrinomycotina</taxon>
        <taxon>Pneumocystomycetes</taxon>
        <taxon>Pneumocystaceae</taxon>
        <taxon>Pneumocystis</taxon>
    </lineage>
</organism>
<dbReference type="PANTHER" id="PTHR12117:SF0">
    <property type="entry name" value="PROLYL 3-HYDROXYLASE OGFOD1"/>
    <property type="match status" value="1"/>
</dbReference>
<keyword evidence="4" id="KW-0560">Oxidoreductase</keyword>
<dbReference type="Proteomes" id="UP000010422">
    <property type="component" value="Unassembled WGS sequence"/>
</dbReference>
<dbReference type="EMBL" id="CAKM01000162">
    <property type="protein sequence ID" value="CCJ29166.1"/>
    <property type="molecule type" value="Genomic_DNA"/>
</dbReference>
<evidence type="ECO:0000256" key="2">
    <source>
        <dbReference type="ARBA" id="ARBA00022896"/>
    </source>
</evidence>
<dbReference type="GO" id="GO:0006449">
    <property type="term" value="P:regulation of translational termination"/>
    <property type="evidence" value="ECO:0007669"/>
    <property type="project" value="TreeGrafter"/>
</dbReference>
<evidence type="ECO:0000256" key="3">
    <source>
        <dbReference type="ARBA" id="ARBA00022964"/>
    </source>
</evidence>
<dbReference type="GO" id="GO:0005737">
    <property type="term" value="C:cytoplasm"/>
    <property type="evidence" value="ECO:0007669"/>
    <property type="project" value="TreeGrafter"/>
</dbReference>
<comment type="cofactor">
    <cofactor evidence="1">
        <name>L-ascorbate</name>
        <dbReference type="ChEBI" id="CHEBI:38290"/>
    </cofactor>
</comment>
<dbReference type="InterPro" id="IPR051842">
    <property type="entry name" value="uS12_prolyl_hydroxylase"/>
</dbReference>
<dbReference type="AlphaFoldDB" id="L0P9T1"/>
<dbReference type="FunCoup" id="L0P9T1">
    <property type="interactions" value="234"/>
</dbReference>
<feature type="domain" description="Prolyl 4-hydroxylase alpha subunit" evidence="5">
    <location>
        <begin position="56"/>
        <end position="244"/>
    </location>
</feature>
<keyword evidence="2" id="KW-0847">Vitamin C</keyword>
<dbReference type="InterPro" id="IPR006620">
    <property type="entry name" value="Pro_4_hyd_alph"/>
</dbReference>
<protein>
    <recommendedName>
        <fullName evidence="5">Prolyl 4-hydroxylase alpha subunit domain-containing protein</fullName>
    </recommendedName>
</protein>
<evidence type="ECO:0000313" key="7">
    <source>
        <dbReference type="Proteomes" id="UP000010422"/>
    </source>
</evidence>
<reference evidence="6 7" key="1">
    <citation type="journal article" date="2012" name="MBio">
        <title>De novo assembly of the Pneumocystis jirovecii genome from a single bronchoalveolar lavage fluid specimen from a patient.</title>
        <authorList>
            <person name="Cisse O.H."/>
            <person name="Pagni M."/>
            <person name="Hauser P.M."/>
        </authorList>
    </citation>
    <scope>NUCLEOTIDE SEQUENCE [LARGE SCALE GENOMIC DNA]</scope>
    <source>
        <strain evidence="6 7">SE8</strain>
    </source>
</reference>